<accession>A0A2X1PI13</accession>
<protein>
    <submittedName>
        <fullName evidence="2">Branched-chain amino acid permease</fullName>
    </submittedName>
</protein>
<evidence type="ECO:0000313" key="3">
    <source>
        <dbReference type="Proteomes" id="UP000249936"/>
    </source>
</evidence>
<reference evidence="2 3" key="1">
    <citation type="submission" date="2018-06" db="EMBL/GenBank/DDBJ databases">
        <authorList>
            <consortium name="Pathogen Informatics"/>
            <person name="Doyle S."/>
        </authorList>
    </citation>
    <scope>NUCLEOTIDE SEQUENCE [LARGE SCALE GENOMIC DNA]</scope>
    <source>
        <strain evidence="2 3">NCTC11872</strain>
    </source>
</reference>
<feature type="transmembrane region" description="Helical" evidence="1">
    <location>
        <begin position="90"/>
        <end position="112"/>
    </location>
</feature>
<keyword evidence="1" id="KW-0472">Membrane</keyword>
<gene>
    <name evidence="2" type="ORF">NCTC11872_00204</name>
</gene>
<sequence length="168" mass="19670">MTLTEQIITIGICIVAVQFTRLLPFFVFPVNRPIPQYIRYLGKVLPPAMFGMLVVYCYKNIEILTGYHGIPDLLAGIVVLGLHFWKKNMFLSIAVGTLFLYGSCSTYFYIIFPCKTVASFSYLFLALKIFYHTHRFLFLIKENKIMDFNFIEFFRLYGDFFCCCIFFI</sequence>
<organism evidence="2 3">
    <name type="scientific">Haemophilus influenzae</name>
    <dbReference type="NCBI Taxonomy" id="727"/>
    <lineage>
        <taxon>Bacteria</taxon>
        <taxon>Pseudomonadati</taxon>
        <taxon>Pseudomonadota</taxon>
        <taxon>Gammaproteobacteria</taxon>
        <taxon>Pasteurellales</taxon>
        <taxon>Pasteurellaceae</taxon>
        <taxon>Haemophilus</taxon>
    </lineage>
</organism>
<proteinExistence type="predicted"/>
<feature type="transmembrane region" description="Helical" evidence="1">
    <location>
        <begin position="118"/>
        <end position="138"/>
    </location>
</feature>
<evidence type="ECO:0000256" key="1">
    <source>
        <dbReference type="SAM" id="Phobius"/>
    </source>
</evidence>
<dbReference type="InterPro" id="IPR008407">
    <property type="entry name" value="Brnchd-chn_aa_trnsp_AzlD"/>
</dbReference>
<feature type="transmembrane region" description="Helical" evidence="1">
    <location>
        <begin position="67"/>
        <end position="85"/>
    </location>
</feature>
<keyword evidence="1" id="KW-1133">Transmembrane helix</keyword>
<evidence type="ECO:0000313" key="2">
    <source>
        <dbReference type="EMBL" id="SPX40629.1"/>
    </source>
</evidence>
<dbReference type="Pfam" id="PF05437">
    <property type="entry name" value="AzlD"/>
    <property type="match status" value="1"/>
</dbReference>
<feature type="transmembrane region" description="Helical" evidence="1">
    <location>
        <begin position="6"/>
        <end position="28"/>
    </location>
</feature>
<dbReference type="Proteomes" id="UP000249936">
    <property type="component" value="Unassembled WGS sequence"/>
</dbReference>
<dbReference type="AlphaFoldDB" id="A0A2X1PI13"/>
<dbReference type="EMBL" id="UASK01000002">
    <property type="protein sequence ID" value="SPX40629.1"/>
    <property type="molecule type" value="Genomic_DNA"/>
</dbReference>
<keyword evidence="1" id="KW-0812">Transmembrane</keyword>
<name>A0A2X1PI13_HAEIF</name>